<keyword evidence="3" id="KW-1185">Reference proteome</keyword>
<evidence type="ECO:0000256" key="1">
    <source>
        <dbReference type="SAM" id="MobiDB-lite"/>
    </source>
</evidence>
<feature type="compositionally biased region" description="Low complexity" evidence="1">
    <location>
        <begin position="154"/>
        <end position="176"/>
    </location>
</feature>
<gene>
    <name evidence="2" type="ORF">RRG08_049931</name>
</gene>
<proteinExistence type="predicted"/>
<accession>A0AAE0XZL3</accession>
<comment type="caution">
    <text evidence="2">The sequence shown here is derived from an EMBL/GenBank/DDBJ whole genome shotgun (WGS) entry which is preliminary data.</text>
</comment>
<feature type="compositionally biased region" description="Basic residues" evidence="1">
    <location>
        <begin position="296"/>
        <end position="324"/>
    </location>
</feature>
<feature type="compositionally biased region" description="Low complexity" evidence="1">
    <location>
        <begin position="274"/>
        <end position="292"/>
    </location>
</feature>
<feature type="compositionally biased region" description="Low complexity" evidence="1">
    <location>
        <begin position="337"/>
        <end position="359"/>
    </location>
</feature>
<dbReference type="Proteomes" id="UP001283361">
    <property type="component" value="Unassembled WGS sequence"/>
</dbReference>
<evidence type="ECO:0000313" key="2">
    <source>
        <dbReference type="EMBL" id="KAK3727308.1"/>
    </source>
</evidence>
<evidence type="ECO:0000313" key="3">
    <source>
        <dbReference type="Proteomes" id="UP001283361"/>
    </source>
</evidence>
<feature type="compositionally biased region" description="Basic and acidic residues" evidence="1">
    <location>
        <begin position="106"/>
        <end position="124"/>
    </location>
</feature>
<dbReference type="AlphaFoldDB" id="A0AAE0XZL3"/>
<name>A0AAE0XZL3_9GAST</name>
<feature type="region of interest" description="Disordered" evidence="1">
    <location>
        <begin position="97"/>
        <end position="407"/>
    </location>
</feature>
<sequence length="612" mass="64977">MYPLSLASAPVYAVKSLVESEAAECWPPLPARPALAGAKTPRAMDGGQCALDLNTAKEDVPLSASPPHANGIAAHEEEDTTVERTVKATNKNIGKSFKSFDQTVENNEHLEDNGDSRELEKDAPPHISKGSDSFVKEKAVDNDSNVDLPETIGDDINITANNNNNNNTNNSNGNSNHEVSGENDDPDKDCVIATSTSANANNREIGAGDADMLVDCDDGDVTTSTTKLDENSESPQTAELIETTDVDEESPQTNGHLGDLSDSTSPPPPSADELSSSCSPPLLPAPTAAIPPGHYPYHHHHPHHPHQHPHHAHHHHHHHHHHQQHPAATGYYLGTTSPSSNSPSSGGAVSPPVVAGSAPILQQPASPPGSYPSSSSASHSGGSGTHSRGDSPGDGGGSPTSGGQHVVHVHVNPGETFSVRLGDQMQHIQVSFQKFATRESRISRIRPVPAVSIPFPETGVSPPSQLNGLISSDGDRGVFRSLMYVPGSVAHQRQAKDKPNLVQLSVGLIKAWRSSVGARSRSPGAEIRAEVGSTLLTTCVGLGRFNLGLGKTHHAARREHIVWLSETLVSTIIIGLELPDLCQLWEGLSISTSRLGYNWQSGANCWFFSQTY</sequence>
<protein>
    <submittedName>
        <fullName evidence="2">Uncharacterized protein</fullName>
    </submittedName>
</protein>
<organism evidence="2 3">
    <name type="scientific">Elysia crispata</name>
    <name type="common">lettuce slug</name>
    <dbReference type="NCBI Taxonomy" id="231223"/>
    <lineage>
        <taxon>Eukaryota</taxon>
        <taxon>Metazoa</taxon>
        <taxon>Spiralia</taxon>
        <taxon>Lophotrochozoa</taxon>
        <taxon>Mollusca</taxon>
        <taxon>Gastropoda</taxon>
        <taxon>Heterobranchia</taxon>
        <taxon>Euthyneura</taxon>
        <taxon>Panpulmonata</taxon>
        <taxon>Sacoglossa</taxon>
        <taxon>Placobranchoidea</taxon>
        <taxon>Plakobranchidae</taxon>
        <taxon>Elysia</taxon>
    </lineage>
</organism>
<feature type="compositionally biased region" description="Polar residues" evidence="1">
    <location>
        <begin position="193"/>
        <end position="202"/>
    </location>
</feature>
<feature type="compositionally biased region" description="Low complexity" evidence="1">
    <location>
        <begin position="371"/>
        <end position="380"/>
    </location>
</feature>
<reference evidence="2" key="1">
    <citation type="journal article" date="2023" name="G3 (Bethesda)">
        <title>A reference genome for the long-term kleptoplast-retaining sea slug Elysia crispata morphotype clarki.</title>
        <authorList>
            <person name="Eastman K.E."/>
            <person name="Pendleton A.L."/>
            <person name="Shaikh M.A."/>
            <person name="Suttiyut T."/>
            <person name="Ogas R."/>
            <person name="Tomko P."/>
            <person name="Gavelis G."/>
            <person name="Widhalm J.R."/>
            <person name="Wisecaver J.H."/>
        </authorList>
    </citation>
    <scope>NUCLEOTIDE SEQUENCE</scope>
    <source>
        <strain evidence="2">ECLA1</strain>
    </source>
</reference>
<dbReference type="EMBL" id="JAWDGP010007247">
    <property type="protein sequence ID" value="KAK3727308.1"/>
    <property type="molecule type" value="Genomic_DNA"/>
</dbReference>